<dbReference type="PANTHER" id="PTHR37984:SF5">
    <property type="entry name" value="PROTEIN NYNRIN-LIKE"/>
    <property type="match status" value="1"/>
</dbReference>
<evidence type="ECO:0000256" key="1">
    <source>
        <dbReference type="SAM" id="Coils"/>
    </source>
</evidence>
<dbReference type="AlphaFoldDB" id="A0A9P0Z499"/>
<keyword evidence="1" id="KW-0175">Coiled coil</keyword>
<proteinExistence type="predicted"/>
<dbReference type="SUPFAM" id="SSF53098">
    <property type="entry name" value="Ribonuclease H-like"/>
    <property type="match status" value="1"/>
</dbReference>
<protein>
    <recommendedName>
        <fullName evidence="2">Integrase catalytic domain-containing protein</fullName>
    </recommendedName>
</protein>
<dbReference type="InterPro" id="IPR001584">
    <property type="entry name" value="Integrase_cat-core"/>
</dbReference>
<feature type="domain" description="Integrase catalytic" evidence="2">
    <location>
        <begin position="1"/>
        <end position="66"/>
    </location>
</feature>
<dbReference type="InterPro" id="IPR050951">
    <property type="entry name" value="Retrovirus_Pol_polyprotein"/>
</dbReference>
<dbReference type="InterPro" id="IPR012337">
    <property type="entry name" value="RNaseH-like_sf"/>
</dbReference>
<dbReference type="InterPro" id="IPR016197">
    <property type="entry name" value="Chromo-like_dom_sf"/>
</dbReference>
<keyword evidence="4" id="KW-1185">Reference proteome</keyword>
<dbReference type="OrthoDB" id="1303160at2759"/>
<dbReference type="GO" id="GO:0003676">
    <property type="term" value="F:nucleic acid binding"/>
    <property type="evidence" value="ECO:0007669"/>
    <property type="project" value="InterPro"/>
</dbReference>
<gene>
    <name evidence="3" type="ORF">CEURO_LOCUS10552</name>
</gene>
<accession>A0A9P0Z499</accession>
<dbReference type="PROSITE" id="PS50994">
    <property type="entry name" value="INTEGRASE"/>
    <property type="match status" value="1"/>
</dbReference>
<dbReference type="SUPFAM" id="SSF54160">
    <property type="entry name" value="Chromo domain-like"/>
    <property type="match status" value="1"/>
</dbReference>
<dbReference type="GO" id="GO:0015074">
    <property type="term" value="P:DNA integration"/>
    <property type="evidence" value="ECO:0007669"/>
    <property type="project" value="InterPro"/>
</dbReference>
<dbReference type="PANTHER" id="PTHR37984">
    <property type="entry name" value="PROTEIN CBG26694"/>
    <property type="match status" value="1"/>
</dbReference>
<evidence type="ECO:0000313" key="4">
    <source>
        <dbReference type="Proteomes" id="UP001152484"/>
    </source>
</evidence>
<dbReference type="InterPro" id="IPR036397">
    <property type="entry name" value="RNaseH_sf"/>
</dbReference>
<sequence length="259" mass="30797">MSTAHHPQSDGQTERLNRCLETYLRCMSHSHPRKWNQWLHLAEWWYNTCHHHSIKQTPFKALHGYDAPQLSTGPYLDSTNSLAARNVQERQQMLQDLKEHMTQAQERMKKYADSKRSERTFEVGDWVFLKIQPFKQGNTLLRRPTKFSIKYFGPFQVLARLEMWLISCSCLQTQECMMFSIYHYLREKKKYHANTTVPEVDQNGYPRVYPQAVLGTRMVQARKNVEKEVLIQWSNLSPEEATWERANVMKVQYPEFKLP</sequence>
<evidence type="ECO:0000313" key="3">
    <source>
        <dbReference type="EMBL" id="CAH9088564.1"/>
    </source>
</evidence>
<organism evidence="3 4">
    <name type="scientific">Cuscuta europaea</name>
    <name type="common">European dodder</name>
    <dbReference type="NCBI Taxonomy" id="41803"/>
    <lineage>
        <taxon>Eukaryota</taxon>
        <taxon>Viridiplantae</taxon>
        <taxon>Streptophyta</taxon>
        <taxon>Embryophyta</taxon>
        <taxon>Tracheophyta</taxon>
        <taxon>Spermatophyta</taxon>
        <taxon>Magnoliopsida</taxon>
        <taxon>eudicotyledons</taxon>
        <taxon>Gunneridae</taxon>
        <taxon>Pentapetalae</taxon>
        <taxon>asterids</taxon>
        <taxon>lamiids</taxon>
        <taxon>Solanales</taxon>
        <taxon>Convolvulaceae</taxon>
        <taxon>Cuscuteae</taxon>
        <taxon>Cuscuta</taxon>
        <taxon>Cuscuta subgen. Cuscuta</taxon>
    </lineage>
</organism>
<reference evidence="3" key="1">
    <citation type="submission" date="2022-07" db="EMBL/GenBank/DDBJ databases">
        <authorList>
            <person name="Macas J."/>
            <person name="Novak P."/>
            <person name="Neumann P."/>
        </authorList>
    </citation>
    <scope>NUCLEOTIDE SEQUENCE</scope>
</reference>
<dbReference type="Gene3D" id="3.30.420.10">
    <property type="entry name" value="Ribonuclease H-like superfamily/Ribonuclease H"/>
    <property type="match status" value="1"/>
</dbReference>
<dbReference type="Proteomes" id="UP001152484">
    <property type="component" value="Unassembled WGS sequence"/>
</dbReference>
<feature type="coiled-coil region" evidence="1">
    <location>
        <begin position="87"/>
        <end position="114"/>
    </location>
</feature>
<evidence type="ECO:0000259" key="2">
    <source>
        <dbReference type="PROSITE" id="PS50994"/>
    </source>
</evidence>
<dbReference type="EMBL" id="CAMAPE010000019">
    <property type="protein sequence ID" value="CAH9088564.1"/>
    <property type="molecule type" value="Genomic_DNA"/>
</dbReference>
<comment type="caution">
    <text evidence="3">The sequence shown here is derived from an EMBL/GenBank/DDBJ whole genome shotgun (WGS) entry which is preliminary data.</text>
</comment>
<name>A0A9P0Z499_CUSEU</name>